<evidence type="ECO:0000313" key="1">
    <source>
        <dbReference type="EMBL" id="WPX08669.1"/>
    </source>
</evidence>
<evidence type="ECO:0008006" key="3">
    <source>
        <dbReference type="Google" id="ProtNLM"/>
    </source>
</evidence>
<evidence type="ECO:0000313" key="2">
    <source>
        <dbReference type="Proteomes" id="UP001322744"/>
    </source>
</evidence>
<reference evidence="1 2" key="1">
    <citation type="submission" date="2023-12" db="EMBL/GenBank/DDBJ databases">
        <authorList>
            <person name="Manesh M.J.H."/>
            <person name="Bing R.G."/>
            <person name="Willard D.J."/>
            <person name="Kelly R.M."/>
        </authorList>
    </citation>
    <scope>NUCLEOTIDE SEQUENCE [LARGE SCALE GENOMIC DNA]</scope>
    <source>
        <strain evidence="1 2">DSM 8977</strain>
    </source>
</reference>
<sequence>MRKKILFSLLAGLFLLLALYLTLLYKKDPEQMKMNYYKVLFVFFKKYSVSYNPKKFENFVNATDIVFSKKGEIAEIDYKGLKVKANLKMLFPEKEKIGMLLEMRILNNTGNKLNLDLTSTKLGYKASTNENLFMPAYISVPQINLPNGKWIKLRLVYYPENNIYTSRKYGYYGDLRDNYFVDLSEAVINGPVRILPVRIYFEADKIEYKNFLTKFGRDKKYIDYKCKLTSYQKELLEKRKILFYQDNIGISIINNQTPLGINVYRYNDSYYVKIKILQGNVVIDENNIKASIDGKTFFNSTNGFKQLSEYFRKYLVNGKVLNINLAYPFEYIFRFDLPLSSTFYLDLRGLVIKNEKHEQNVKNIHVQATDHEVNYLGFLPFALKFEK</sequence>
<dbReference type="EMBL" id="CP139957">
    <property type="protein sequence ID" value="WPX08669.1"/>
    <property type="molecule type" value="Genomic_DNA"/>
</dbReference>
<protein>
    <recommendedName>
        <fullName evidence="3">DUF4352 domain-containing protein</fullName>
    </recommendedName>
</protein>
<name>A0ABZ0U2J8_9FIRM</name>
<dbReference type="RefSeq" id="WP_052661758.1">
    <property type="nucleotide sequence ID" value="NZ_CP139957.1"/>
</dbReference>
<keyword evidence="2" id="KW-1185">Reference proteome</keyword>
<dbReference type="Proteomes" id="UP001322744">
    <property type="component" value="Chromosome"/>
</dbReference>
<gene>
    <name evidence="1" type="ORF">SOJ16_002572</name>
</gene>
<organism evidence="1 2">
    <name type="scientific">Anaerocellum danielii</name>
    <dbReference type="NCBI Taxonomy" id="1387557"/>
    <lineage>
        <taxon>Bacteria</taxon>
        <taxon>Bacillati</taxon>
        <taxon>Bacillota</taxon>
        <taxon>Bacillota incertae sedis</taxon>
        <taxon>Caldicellulosiruptorales</taxon>
        <taxon>Caldicellulosiruptoraceae</taxon>
        <taxon>Anaerocellum</taxon>
    </lineage>
</organism>
<proteinExistence type="predicted"/>
<accession>A0ABZ0U2J8</accession>